<accession>A0ABV0W1A7</accession>
<keyword evidence="2" id="KW-1185">Reference proteome</keyword>
<dbReference type="EMBL" id="JAHRIM010020800">
    <property type="protein sequence ID" value="MEQ2262733.1"/>
    <property type="molecule type" value="Genomic_DNA"/>
</dbReference>
<sequence>MQHQLLITGESITPFLSTLQQKSKADGEIITRDSATALTSWHTPISAAKCTPRLPLRTAQGGAAVVAPRLRALNFLLVRSKACVTHSYCNVADATGLKADLRYLSVAL</sequence>
<proteinExistence type="predicted"/>
<comment type="caution">
    <text evidence="1">The sequence shown here is derived from an EMBL/GenBank/DDBJ whole genome shotgun (WGS) entry which is preliminary data.</text>
</comment>
<dbReference type="Proteomes" id="UP001444071">
    <property type="component" value="Unassembled WGS sequence"/>
</dbReference>
<gene>
    <name evidence="1" type="ORF">XENORESO_020188</name>
</gene>
<organism evidence="1 2">
    <name type="scientific">Xenotaenia resolanae</name>
    <dbReference type="NCBI Taxonomy" id="208358"/>
    <lineage>
        <taxon>Eukaryota</taxon>
        <taxon>Metazoa</taxon>
        <taxon>Chordata</taxon>
        <taxon>Craniata</taxon>
        <taxon>Vertebrata</taxon>
        <taxon>Euteleostomi</taxon>
        <taxon>Actinopterygii</taxon>
        <taxon>Neopterygii</taxon>
        <taxon>Teleostei</taxon>
        <taxon>Neoteleostei</taxon>
        <taxon>Acanthomorphata</taxon>
        <taxon>Ovalentaria</taxon>
        <taxon>Atherinomorphae</taxon>
        <taxon>Cyprinodontiformes</taxon>
        <taxon>Goodeidae</taxon>
        <taxon>Xenotaenia</taxon>
    </lineage>
</organism>
<name>A0ABV0W1A7_9TELE</name>
<evidence type="ECO:0000313" key="1">
    <source>
        <dbReference type="EMBL" id="MEQ2262733.1"/>
    </source>
</evidence>
<reference evidence="1 2" key="1">
    <citation type="submission" date="2021-06" db="EMBL/GenBank/DDBJ databases">
        <authorList>
            <person name="Palmer J.M."/>
        </authorList>
    </citation>
    <scope>NUCLEOTIDE SEQUENCE [LARGE SCALE GENOMIC DNA]</scope>
    <source>
        <strain evidence="1 2">XR_2019</strain>
        <tissue evidence="1">Muscle</tissue>
    </source>
</reference>
<protein>
    <submittedName>
        <fullName evidence="1">Uncharacterized protein</fullName>
    </submittedName>
</protein>
<evidence type="ECO:0000313" key="2">
    <source>
        <dbReference type="Proteomes" id="UP001444071"/>
    </source>
</evidence>